<evidence type="ECO:0000313" key="2">
    <source>
        <dbReference type="EMBL" id="MFB9261571.1"/>
    </source>
</evidence>
<keyword evidence="3" id="KW-1185">Reference proteome</keyword>
<keyword evidence="1" id="KW-0472">Membrane</keyword>
<evidence type="ECO:0000313" key="3">
    <source>
        <dbReference type="Proteomes" id="UP001589700"/>
    </source>
</evidence>
<sequence>MPTPAGPRAPLLGGVVVVIFSVVTALVAGCGAPLPRDTDGSLERITGGVLRVGVSDNPPWVEVHDGAAQADSPAADPHRTEAGEIVSGREVDLLSGFGREREATVRWVPGAESELIEAMALGELDVMVGGLTTDLPWSKEVALTRPYGEDVTPDGDTVQRVMATPLGENALLVALETHLARVGGVT</sequence>
<keyword evidence="1" id="KW-0812">Transmembrane</keyword>
<keyword evidence="1" id="KW-1133">Transmembrane helix</keyword>
<evidence type="ECO:0000256" key="1">
    <source>
        <dbReference type="SAM" id="Phobius"/>
    </source>
</evidence>
<protein>
    <submittedName>
        <fullName evidence="2">ABC transporter substrate-binding protein</fullName>
    </submittedName>
</protein>
<dbReference type="EMBL" id="JBHMDY010000033">
    <property type="protein sequence ID" value="MFB9261571.1"/>
    <property type="molecule type" value="Genomic_DNA"/>
</dbReference>
<gene>
    <name evidence="2" type="ORF">ACFFVD_17485</name>
</gene>
<dbReference type="Proteomes" id="UP001589700">
    <property type="component" value="Unassembled WGS sequence"/>
</dbReference>
<accession>A0ABV5JV25</accession>
<feature type="transmembrane region" description="Helical" evidence="1">
    <location>
        <begin position="12"/>
        <end position="34"/>
    </location>
</feature>
<proteinExistence type="predicted"/>
<dbReference type="Gene3D" id="3.40.190.10">
    <property type="entry name" value="Periplasmic binding protein-like II"/>
    <property type="match status" value="1"/>
</dbReference>
<reference evidence="2 3" key="1">
    <citation type="submission" date="2024-09" db="EMBL/GenBank/DDBJ databases">
        <authorList>
            <person name="Sun Q."/>
            <person name="Mori K."/>
        </authorList>
    </citation>
    <scope>NUCLEOTIDE SEQUENCE [LARGE SCALE GENOMIC DNA]</scope>
    <source>
        <strain evidence="2 3">CCM 7659</strain>
    </source>
</reference>
<dbReference type="SUPFAM" id="SSF53850">
    <property type="entry name" value="Periplasmic binding protein-like II"/>
    <property type="match status" value="1"/>
</dbReference>
<dbReference type="RefSeq" id="WP_241730268.1">
    <property type="nucleotide sequence ID" value="NZ_JAALDM010000211.1"/>
</dbReference>
<organism evidence="2 3">
    <name type="scientific">Dietzia aerolata</name>
    <dbReference type="NCBI Taxonomy" id="595984"/>
    <lineage>
        <taxon>Bacteria</taxon>
        <taxon>Bacillati</taxon>
        <taxon>Actinomycetota</taxon>
        <taxon>Actinomycetes</taxon>
        <taxon>Mycobacteriales</taxon>
        <taxon>Dietziaceae</taxon>
        <taxon>Dietzia</taxon>
    </lineage>
</organism>
<name>A0ABV5JV25_9ACTN</name>
<comment type="caution">
    <text evidence="2">The sequence shown here is derived from an EMBL/GenBank/DDBJ whole genome shotgun (WGS) entry which is preliminary data.</text>
</comment>